<dbReference type="PANTHER" id="PTHR11096">
    <property type="entry name" value="RNA 3' TERMINAL PHOSPHATE CYCLASE"/>
    <property type="match status" value="1"/>
</dbReference>
<evidence type="ECO:0000256" key="4">
    <source>
        <dbReference type="ARBA" id="ARBA00023242"/>
    </source>
</evidence>
<protein>
    <recommendedName>
        <fullName evidence="9">RNA 3'-terminal phosphate cyclase-like protein</fullName>
    </recommendedName>
</protein>
<evidence type="ECO:0000256" key="3">
    <source>
        <dbReference type="ARBA" id="ARBA00022517"/>
    </source>
</evidence>
<evidence type="ECO:0000256" key="1">
    <source>
        <dbReference type="ARBA" id="ARBA00004604"/>
    </source>
</evidence>
<comment type="subcellular location">
    <subcellularLocation>
        <location evidence="1">Nucleus</location>
        <location evidence="1">Nucleolus</location>
    </subcellularLocation>
</comment>
<accession>A0A7S3G9A0</accession>
<evidence type="ECO:0000313" key="8">
    <source>
        <dbReference type="EMBL" id="CAE0252328.1"/>
    </source>
</evidence>
<dbReference type="PANTHER" id="PTHR11096:SF1">
    <property type="entry name" value="RNA 3'-TERMINAL PHOSPHATE CYCLASE-LIKE PROTEIN"/>
    <property type="match status" value="1"/>
</dbReference>
<sequence>MYIQFKGAQQLRQRIANSLLSGKLIRISDIRSNDSEPGLRDYEASYLRLIEKVTNGSRIDINVTGTTIKFKPGVITGGSGLSHECGTTRSIGYFIEGLLLFLPFGKAPTQITFRGITNDESALSVDTLRTVTLPFARKFGIEGRDGEALALKVVRRGAPPRGGGQVVFDCPIVKKLQCVQMTELGRVRRVRGVAYTTKVSPQVANRIVDATKGVLTRFLPDVYIYTDHYKGVDSGLSPGYGLSLVAETTSGVTICTEGTAQSKRRGGDKKEEQDTQGLDEVLGVDLASLAREDAKTERPIMPEEIGQQVAHDLLREVRSQAPIDQSHTALAIFLMAVAPQNSSKIRVAPPSQQTIQLLRDIKEFYGTTFRITSDDNDTSVLLSCFGAGIANVVKGIN</sequence>
<dbReference type="InterPro" id="IPR016443">
    <property type="entry name" value="RNA3'_term_phos_cyc_type_2"/>
</dbReference>
<evidence type="ECO:0008006" key="9">
    <source>
        <dbReference type="Google" id="ProtNLM"/>
    </source>
</evidence>
<organism evidence="8">
    <name type="scientific">Palpitomonas bilix</name>
    <dbReference type="NCBI Taxonomy" id="652834"/>
    <lineage>
        <taxon>Eukaryota</taxon>
        <taxon>Eukaryota incertae sedis</taxon>
    </lineage>
</organism>
<keyword evidence="4" id="KW-0539">Nucleus</keyword>
<reference evidence="8" key="1">
    <citation type="submission" date="2021-01" db="EMBL/GenBank/DDBJ databases">
        <authorList>
            <person name="Corre E."/>
            <person name="Pelletier E."/>
            <person name="Niang G."/>
            <person name="Scheremetjew M."/>
            <person name="Finn R."/>
            <person name="Kale V."/>
            <person name="Holt S."/>
            <person name="Cochrane G."/>
            <person name="Meng A."/>
            <person name="Brown T."/>
            <person name="Cohen L."/>
        </authorList>
    </citation>
    <scope>NUCLEOTIDE SEQUENCE</scope>
    <source>
        <strain evidence="8">NIES-2562</strain>
    </source>
</reference>
<dbReference type="InterPro" id="IPR020719">
    <property type="entry name" value="RNA3'_term_phos_cycl-like_CS"/>
</dbReference>
<feature type="region of interest" description="Disordered" evidence="5">
    <location>
        <begin position="257"/>
        <end position="277"/>
    </location>
</feature>
<feature type="domain" description="RNA 3'-terminal phosphate cyclase insert" evidence="7">
    <location>
        <begin position="182"/>
        <end position="317"/>
    </location>
</feature>
<evidence type="ECO:0000256" key="5">
    <source>
        <dbReference type="SAM" id="MobiDB-lite"/>
    </source>
</evidence>
<evidence type="ECO:0000256" key="2">
    <source>
        <dbReference type="ARBA" id="ARBA00007089"/>
    </source>
</evidence>
<dbReference type="Pfam" id="PF01137">
    <property type="entry name" value="RTC"/>
    <property type="match status" value="1"/>
</dbReference>
<dbReference type="InterPro" id="IPR023797">
    <property type="entry name" value="RNA3'_phos_cyclase_dom"/>
</dbReference>
<dbReference type="GO" id="GO:0000479">
    <property type="term" value="P:endonucleolytic cleavage of tricistronic rRNA transcript (SSU-rRNA, 5.8S rRNA, LSU-rRNA)"/>
    <property type="evidence" value="ECO:0007669"/>
    <property type="project" value="TreeGrafter"/>
</dbReference>
<dbReference type="SUPFAM" id="SSF55205">
    <property type="entry name" value="EPT/RTPC-like"/>
    <property type="match status" value="1"/>
</dbReference>
<name>A0A7S3G9A0_9EUKA</name>
<dbReference type="Gene3D" id="3.30.360.20">
    <property type="entry name" value="RNA 3'-terminal phosphate cyclase, insert domain"/>
    <property type="match status" value="1"/>
</dbReference>
<keyword evidence="3" id="KW-0690">Ribosome biogenesis</keyword>
<feature type="domain" description="RNA 3'-terminal phosphate cyclase" evidence="6">
    <location>
        <begin position="4"/>
        <end position="371"/>
    </location>
</feature>
<dbReference type="InterPro" id="IPR013791">
    <property type="entry name" value="RNA3'-term_phos_cycl_insert"/>
</dbReference>
<dbReference type="NCBIfam" id="TIGR03400">
    <property type="entry name" value="18S_RNA_Rcl1p"/>
    <property type="match status" value="1"/>
</dbReference>
<dbReference type="PROSITE" id="PS01287">
    <property type="entry name" value="RTC"/>
    <property type="match status" value="1"/>
</dbReference>
<dbReference type="EMBL" id="HBIB01022311">
    <property type="protein sequence ID" value="CAE0252328.1"/>
    <property type="molecule type" value="Transcribed_RNA"/>
</dbReference>
<dbReference type="Pfam" id="PF05189">
    <property type="entry name" value="RTC_insert"/>
    <property type="match status" value="1"/>
</dbReference>
<dbReference type="GO" id="GO:0004521">
    <property type="term" value="F:RNA endonuclease activity"/>
    <property type="evidence" value="ECO:0007669"/>
    <property type="project" value="TreeGrafter"/>
</dbReference>
<dbReference type="InterPro" id="IPR037136">
    <property type="entry name" value="RNA3'_phos_cyclase_dom_sf"/>
</dbReference>
<dbReference type="InterPro" id="IPR036553">
    <property type="entry name" value="RPTC_insert"/>
</dbReference>
<evidence type="ECO:0000259" key="7">
    <source>
        <dbReference type="Pfam" id="PF05189"/>
    </source>
</evidence>
<proteinExistence type="inferred from homology"/>
<evidence type="ECO:0000259" key="6">
    <source>
        <dbReference type="Pfam" id="PF01137"/>
    </source>
</evidence>
<dbReference type="PIRSF" id="PIRSF005378">
    <property type="entry name" value="RNA3'_term_phos_cycl_euk"/>
    <property type="match status" value="1"/>
</dbReference>
<dbReference type="Gene3D" id="3.65.10.20">
    <property type="entry name" value="RNA 3'-terminal phosphate cyclase domain"/>
    <property type="match status" value="1"/>
</dbReference>
<gene>
    <name evidence="8" type="ORF">PBIL07802_LOCUS14555</name>
</gene>
<dbReference type="AlphaFoldDB" id="A0A7S3G9A0"/>
<dbReference type="InterPro" id="IPR000228">
    <property type="entry name" value="RNA3'_term_phos_cyc"/>
</dbReference>
<dbReference type="InterPro" id="IPR013792">
    <property type="entry name" value="RNA3'P_cycl/enolpyr_Trfase_a/b"/>
</dbReference>
<dbReference type="GO" id="GO:0005730">
    <property type="term" value="C:nucleolus"/>
    <property type="evidence" value="ECO:0007669"/>
    <property type="project" value="UniProtKB-SubCell"/>
</dbReference>
<comment type="similarity">
    <text evidence="2">Belongs to the RNA 3'-terminal cyclase family. Type 2 subfamily.</text>
</comment>